<dbReference type="GO" id="GO:0006508">
    <property type="term" value="P:proteolysis"/>
    <property type="evidence" value="ECO:0007669"/>
    <property type="project" value="InterPro"/>
</dbReference>
<keyword evidence="1" id="KW-1133">Transmembrane helix</keyword>
<dbReference type="GO" id="GO:0004190">
    <property type="term" value="F:aspartic-type endopeptidase activity"/>
    <property type="evidence" value="ECO:0007669"/>
    <property type="project" value="InterPro"/>
</dbReference>
<gene>
    <name evidence="3" type="ORF">RJ639_022044</name>
</gene>
<dbReference type="InterPro" id="IPR032799">
    <property type="entry name" value="TAXi_C"/>
</dbReference>
<dbReference type="PANTHER" id="PTHR47965">
    <property type="entry name" value="ASPARTYL PROTEASE-RELATED"/>
    <property type="match status" value="1"/>
</dbReference>
<accession>A0AA88V5L9</accession>
<feature type="transmembrane region" description="Helical" evidence="1">
    <location>
        <begin position="97"/>
        <end position="118"/>
    </location>
</feature>
<protein>
    <recommendedName>
        <fullName evidence="2">Xylanase inhibitor C-terminal domain-containing protein</fullName>
    </recommendedName>
</protein>
<dbReference type="SUPFAM" id="SSF50630">
    <property type="entry name" value="Acid proteases"/>
    <property type="match status" value="1"/>
</dbReference>
<dbReference type="EMBL" id="JAVXUP010002568">
    <property type="protein sequence ID" value="KAK3002561.1"/>
    <property type="molecule type" value="Genomic_DNA"/>
</dbReference>
<dbReference type="AlphaFoldDB" id="A0AA88V5L9"/>
<proteinExistence type="predicted"/>
<dbReference type="InterPro" id="IPR001461">
    <property type="entry name" value="Aspartic_peptidase_A1"/>
</dbReference>
<reference evidence="3" key="1">
    <citation type="submission" date="2022-12" db="EMBL/GenBank/DDBJ databases">
        <title>Draft genome assemblies for two species of Escallonia (Escalloniales).</title>
        <authorList>
            <person name="Chanderbali A."/>
            <person name="Dervinis C."/>
            <person name="Anghel I."/>
            <person name="Soltis D."/>
            <person name="Soltis P."/>
            <person name="Zapata F."/>
        </authorList>
    </citation>
    <scope>NUCLEOTIDE SEQUENCE</scope>
    <source>
        <strain evidence="3">UCBG64.0493</strain>
        <tissue evidence="3">Leaf</tissue>
    </source>
</reference>
<feature type="transmembrane region" description="Helical" evidence="1">
    <location>
        <begin position="61"/>
        <end position="77"/>
    </location>
</feature>
<organism evidence="3 4">
    <name type="scientific">Escallonia herrerae</name>
    <dbReference type="NCBI Taxonomy" id="1293975"/>
    <lineage>
        <taxon>Eukaryota</taxon>
        <taxon>Viridiplantae</taxon>
        <taxon>Streptophyta</taxon>
        <taxon>Embryophyta</taxon>
        <taxon>Tracheophyta</taxon>
        <taxon>Spermatophyta</taxon>
        <taxon>Magnoliopsida</taxon>
        <taxon>eudicotyledons</taxon>
        <taxon>Gunneridae</taxon>
        <taxon>Pentapetalae</taxon>
        <taxon>asterids</taxon>
        <taxon>campanulids</taxon>
        <taxon>Escalloniales</taxon>
        <taxon>Escalloniaceae</taxon>
        <taxon>Escallonia</taxon>
    </lineage>
</organism>
<dbReference type="Gene3D" id="2.40.70.10">
    <property type="entry name" value="Acid Proteases"/>
    <property type="match status" value="2"/>
</dbReference>
<sequence length="362" mass="39551">MNDLVRNFIVPACKIQVRRPLSRYVKIGSVDWEVPKKKRAGSSAVDSSGEAGSSGKTAHEFVGFSLFIVRFTFHYYLATPSYSQTMASSLSVSMFSLIFFFPLSLALPAVPALILPILKNNKAHQYYTTIQMGLPINYVRAVIDLVGQLRMVQLRWLHLPTRPGCTNDTCGVFGYNPFENVLASQGLGEDGITVSSTDGKSFMSSFQAPGFQFICSDSSLSQGLASGIKGMAGVMFLGGGSYYIFDHPTENAEDYSESLISTPLIINPASALKKIKRVTSVAPFGACFSSRTIASSQMGPPVPVIDLVLQDKTSRWRIYGANSMVKVKKDVLCLGFVDRGSERLTSIVLGGYQLENYLVEFD</sequence>
<keyword evidence="4" id="KW-1185">Reference proteome</keyword>
<dbReference type="Proteomes" id="UP001188597">
    <property type="component" value="Unassembled WGS sequence"/>
</dbReference>
<evidence type="ECO:0000313" key="3">
    <source>
        <dbReference type="EMBL" id="KAK3002561.1"/>
    </source>
</evidence>
<evidence type="ECO:0000313" key="4">
    <source>
        <dbReference type="Proteomes" id="UP001188597"/>
    </source>
</evidence>
<dbReference type="Pfam" id="PF14541">
    <property type="entry name" value="TAXi_C"/>
    <property type="match status" value="1"/>
</dbReference>
<evidence type="ECO:0000256" key="1">
    <source>
        <dbReference type="SAM" id="Phobius"/>
    </source>
</evidence>
<feature type="domain" description="Xylanase inhibitor C-terminal" evidence="2">
    <location>
        <begin position="272"/>
        <end position="362"/>
    </location>
</feature>
<dbReference type="PANTHER" id="PTHR47965:SF68">
    <property type="entry name" value="BASIC 7S GLOBULIN-LIKE"/>
    <property type="match status" value="1"/>
</dbReference>
<keyword evidence="1" id="KW-0812">Transmembrane</keyword>
<comment type="caution">
    <text evidence="3">The sequence shown here is derived from an EMBL/GenBank/DDBJ whole genome shotgun (WGS) entry which is preliminary data.</text>
</comment>
<name>A0AA88V5L9_9ASTE</name>
<keyword evidence="1" id="KW-0472">Membrane</keyword>
<dbReference type="InterPro" id="IPR021109">
    <property type="entry name" value="Peptidase_aspartic_dom_sf"/>
</dbReference>
<evidence type="ECO:0000259" key="2">
    <source>
        <dbReference type="Pfam" id="PF14541"/>
    </source>
</evidence>